<protein>
    <recommendedName>
        <fullName evidence="12">Ascorbate-specific PTS system EIIC component</fullName>
    </recommendedName>
    <alternativeName>
        <fullName evidence="13">Ascorbate-specific permease IIC component UlaA</fullName>
    </alternativeName>
</protein>
<feature type="transmembrane region" description="Helical" evidence="14">
    <location>
        <begin position="221"/>
        <end position="239"/>
    </location>
</feature>
<comment type="subcellular location">
    <subcellularLocation>
        <location evidence="1">Cell membrane</location>
        <topology evidence="1">Multi-pass membrane protein</topology>
    </subcellularLocation>
</comment>
<evidence type="ECO:0000313" key="15">
    <source>
        <dbReference type="EMBL" id="RIY40315.1"/>
    </source>
</evidence>
<feature type="transmembrane region" description="Helical" evidence="14">
    <location>
        <begin position="403"/>
        <end position="434"/>
    </location>
</feature>
<dbReference type="PANTHER" id="PTHR33843:SF4">
    <property type="entry name" value="ASCORBATE-SPECIFIC PTS SYSTEM EIIC COMPONENT"/>
    <property type="match status" value="1"/>
</dbReference>
<evidence type="ECO:0000256" key="2">
    <source>
        <dbReference type="ARBA" id="ARBA00011738"/>
    </source>
</evidence>
<dbReference type="Pfam" id="PF03611">
    <property type="entry name" value="EIIC-GAT"/>
    <property type="match status" value="1"/>
</dbReference>
<proteinExistence type="inferred from homology"/>
<feature type="transmembrane region" description="Helical" evidence="14">
    <location>
        <begin position="42"/>
        <end position="65"/>
    </location>
</feature>
<keyword evidence="3" id="KW-0813">Transport</keyword>
<comment type="subunit">
    <text evidence="2">Homodimer.</text>
</comment>
<evidence type="ECO:0000256" key="8">
    <source>
        <dbReference type="ARBA" id="ARBA00022989"/>
    </source>
</evidence>
<evidence type="ECO:0000256" key="11">
    <source>
        <dbReference type="ARBA" id="ARBA00038218"/>
    </source>
</evidence>
<evidence type="ECO:0000256" key="12">
    <source>
        <dbReference type="ARBA" id="ARBA00039702"/>
    </source>
</evidence>
<dbReference type="RefSeq" id="WP_119530071.1">
    <property type="nucleotide sequence ID" value="NZ_JBHSSP010000030.1"/>
</dbReference>
<feature type="transmembrane region" description="Helical" evidence="14">
    <location>
        <begin position="359"/>
        <end position="383"/>
    </location>
</feature>
<keyword evidence="5" id="KW-0762">Sugar transport</keyword>
<feature type="transmembrane region" description="Helical" evidence="14">
    <location>
        <begin position="12"/>
        <end position="30"/>
    </location>
</feature>
<dbReference type="GO" id="GO:0005886">
    <property type="term" value="C:plasma membrane"/>
    <property type="evidence" value="ECO:0007669"/>
    <property type="project" value="UniProtKB-SubCell"/>
</dbReference>
<feature type="transmembrane region" description="Helical" evidence="14">
    <location>
        <begin position="145"/>
        <end position="164"/>
    </location>
</feature>
<evidence type="ECO:0000256" key="6">
    <source>
        <dbReference type="ARBA" id="ARBA00022683"/>
    </source>
</evidence>
<dbReference type="NCBIfam" id="NF009553">
    <property type="entry name" value="PRK12997.1-5"/>
    <property type="match status" value="1"/>
</dbReference>
<evidence type="ECO:0000256" key="5">
    <source>
        <dbReference type="ARBA" id="ARBA00022597"/>
    </source>
</evidence>
<dbReference type="NCBIfam" id="NF006921">
    <property type="entry name" value="PRK09410.1-3"/>
    <property type="match status" value="1"/>
</dbReference>
<organism evidence="15 16">
    <name type="scientific">Psittacicella hinzii</name>
    <dbReference type="NCBI Taxonomy" id="2028575"/>
    <lineage>
        <taxon>Bacteria</taxon>
        <taxon>Pseudomonadati</taxon>
        <taxon>Pseudomonadota</taxon>
        <taxon>Gammaproteobacteria</taxon>
        <taxon>Pasteurellales</taxon>
        <taxon>Psittacicellaceae</taxon>
        <taxon>Psittacicella</taxon>
    </lineage>
</organism>
<dbReference type="GO" id="GO:0009401">
    <property type="term" value="P:phosphoenolpyruvate-dependent sugar phosphotransferase system"/>
    <property type="evidence" value="ECO:0007669"/>
    <property type="project" value="UniProtKB-KW"/>
</dbReference>
<feature type="transmembrane region" description="Helical" evidence="14">
    <location>
        <begin position="251"/>
        <end position="270"/>
    </location>
</feature>
<comment type="caution">
    <text evidence="15">The sequence shown here is derived from an EMBL/GenBank/DDBJ whole genome shotgun (WGS) entry which is preliminary data.</text>
</comment>
<dbReference type="InterPro" id="IPR004703">
    <property type="entry name" value="PTS_sugar-sp_permease"/>
</dbReference>
<feature type="transmembrane region" description="Helical" evidence="14">
    <location>
        <begin position="116"/>
        <end position="139"/>
    </location>
</feature>
<accession>A0A3A1YRM4</accession>
<evidence type="ECO:0000256" key="10">
    <source>
        <dbReference type="ARBA" id="ARBA00037387"/>
    </source>
</evidence>
<comment type="function">
    <text evidence="10">The phosphoenolpyruvate-dependent sugar phosphotransferase system (sugar PTS), a major carbohydrate active transport system, catalyzes the phosphorylation of incoming sugar substrates concomitantly with their translocation across the cell membrane. The enzyme II UlaABC PTS system is involved in ascorbate transport.</text>
</comment>
<evidence type="ECO:0000256" key="13">
    <source>
        <dbReference type="ARBA" id="ARBA00042859"/>
    </source>
</evidence>
<evidence type="ECO:0000256" key="3">
    <source>
        <dbReference type="ARBA" id="ARBA00022448"/>
    </source>
</evidence>
<keyword evidence="6" id="KW-0598">Phosphotransferase system</keyword>
<dbReference type="OrthoDB" id="9796178at2"/>
<dbReference type="InterPro" id="IPR051562">
    <property type="entry name" value="Ascorbate-PTS_EIIC"/>
</dbReference>
<evidence type="ECO:0000256" key="4">
    <source>
        <dbReference type="ARBA" id="ARBA00022475"/>
    </source>
</evidence>
<sequence length="465" mass="49459">MLEFVKDILSQPAFLMGLIAFVGLVCLRSPANKLLTGTIKPILGYLMLGAGANVIVSQLTPLGQIIEAGFHIKGVVPNNEAIVSIAQKVLGVETMSILLVGFVFNLLIAKFTKYKYIFLTGHHTFFMACLMSAVLQASGLKGVELVVLGGFFMGAWSAISPAIGQRYTKVVSDDDGIAMGHFGSLQYYLAAFIGKRIGNRHNSFANVQISDKLGFLRDTTITTGVVMVFIFLFVCIVAGSDYMQTITDQNLVVYAILAGLTFAVGVAIVYNGVKLILSDLVPAFQGISEKLIPDSIPAVDCAVFFTYSQTAVVVGFISSFAGGLIGMGILGIFSLPLIIPGMVPHFFCGATAGIYGDKLGGKVGCIVGAFIGGLLLAFLPAFLLPALGTLGFEATTFSDVDFIVWGITLSAVIDWFGSYGVYGLAVLILIALIVPSFIKSVKVVGDTLPYEECLPKDKEKAQDKD</sequence>
<evidence type="ECO:0000256" key="7">
    <source>
        <dbReference type="ARBA" id="ARBA00022692"/>
    </source>
</evidence>
<reference evidence="15 16" key="1">
    <citation type="submission" date="2017-08" db="EMBL/GenBank/DDBJ databases">
        <title>Reclassification of Bisgaard taxon 37 and 44.</title>
        <authorList>
            <person name="Christensen H."/>
        </authorList>
    </citation>
    <scope>NUCLEOTIDE SEQUENCE [LARGE SCALE GENOMIC DNA]</scope>
    <source>
        <strain evidence="15 16">111</strain>
    </source>
</reference>
<dbReference type="EMBL" id="NRJG01000012">
    <property type="protein sequence ID" value="RIY40315.1"/>
    <property type="molecule type" value="Genomic_DNA"/>
</dbReference>
<dbReference type="PANTHER" id="PTHR33843">
    <property type="entry name" value="ASCORBATE-SPECIFIC PTS SYSTEM EIIC COMPONENT"/>
    <property type="match status" value="1"/>
</dbReference>
<evidence type="ECO:0000256" key="14">
    <source>
        <dbReference type="SAM" id="Phobius"/>
    </source>
</evidence>
<dbReference type="NCBIfam" id="NF006920">
    <property type="entry name" value="PRK09410.1-2"/>
    <property type="match status" value="1"/>
</dbReference>
<feature type="transmembrane region" description="Helical" evidence="14">
    <location>
        <begin position="313"/>
        <end position="338"/>
    </location>
</feature>
<evidence type="ECO:0000313" key="16">
    <source>
        <dbReference type="Proteomes" id="UP000265916"/>
    </source>
</evidence>
<keyword evidence="4" id="KW-1003">Cell membrane</keyword>
<evidence type="ECO:0000256" key="9">
    <source>
        <dbReference type="ARBA" id="ARBA00023136"/>
    </source>
</evidence>
<keyword evidence="9 14" id="KW-0472">Membrane</keyword>
<gene>
    <name evidence="15" type="ORF">CKF58_00690</name>
</gene>
<comment type="similarity">
    <text evidence="11">Belongs to the UlaA family.</text>
</comment>
<keyword evidence="8 14" id="KW-1133">Transmembrane helix</keyword>
<keyword evidence="7 14" id="KW-0812">Transmembrane</keyword>
<dbReference type="AlphaFoldDB" id="A0A3A1YRM4"/>
<dbReference type="Proteomes" id="UP000265916">
    <property type="component" value="Unassembled WGS sequence"/>
</dbReference>
<feature type="transmembrane region" description="Helical" evidence="14">
    <location>
        <begin position="85"/>
        <end position="109"/>
    </location>
</feature>
<keyword evidence="16" id="KW-1185">Reference proteome</keyword>
<name>A0A3A1YRM4_9GAMM</name>
<evidence type="ECO:0000256" key="1">
    <source>
        <dbReference type="ARBA" id="ARBA00004651"/>
    </source>
</evidence>